<dbReference type="RefSeq" id="WP_354700878.1">
    <property type="nucleotide sequence ID" value="NZ_CP114014.1"/>
</dbReference>
<sequence length="474" mass="49903">MTSRSPVRRLALGALAAGLLAAALPATVPAATTGAVEPVSISLPPGIFTEIPPEIVPGGLRLSYYLTTERSARCDVPGDMTPVSGRPVDCQAPGRSVPQGAADYLASPPGRMPSGRAHRRSYFGIFSADQTPAVGGTATLVAATHGENKNVRRSGLTYPNSIYRGVDAEAPPRGKCLSGPDAAGIYRDCDAGYSTFVGTAVAPVDAASNWGLTMPVDQGPAVWPIGGYSAVGGLFRLSHGVRHPSIVTGGDGYLYMFYYDSGLEPGGVREGFRVARAPVGQRGRGWKTWVQSRGEWIDSLPREQRGPGTRPEALPRRSPAAASTELFPSGSTVMTVARVAGRRGFVAIDQGPVAGQDCRAASGRLEERSATRLRVSPDGVRWSAPVELSGPDFDGCDFFTSSRLTYPRFMNLQGTSTKEVALDDFFLLGTQYGGRVWRVRVKAPELAAQLPVSLGNPIPLPDRPAVSAVPADGG</sequence>
<reference evidence="3" key="1">
    <citation type="submission" date="2022-12" db="EMBL/GenBank/DDBJ databases">
        <title>Paraconexibacter alkalitolerans sp. nov. and Baekduia alba sp. nov., isolated from soil and emended description of the genera Paraconexibacter (Chun et al., 2020) and Baekduia (An et al., 2020).</title>
        <authorList>
            <person name="Vieira S."/>
            <person name="Huber K.J."/>
            <person name="Geppert A."/>
            <person name="Wolf J."/>
            <person name="Neumann-Schaal M."/>
            <person name="Muesken M."/>
            <person name="Overmann J."/>
        </authorList>
    </citation>
    <scope>NUCLEOTIDE SEQUENCE</scope>
    <source>
        <strain evidence="3">AEG42_29</strain>
    </source>
</reference>
<dbReference type="InterPro" id="IPR006311">
    <property type="entry name" value="TAT_signal"/>
</dbReference>
<keyword evidence="2" id="KW-0732">Signal</keyword>
<feature type="region of interest" description="Disordered" evidence="1">
    <location>
        <begin position="299"/>
        <end position="321"/>
    </location>
</feature>
<dbReference type="KEGG" id="parq:DSM112329_01170"/>
<feature type="chain" id="PRO_5043941232" description="Secreted protein" evidence="2">
    <location>
        <begin position="31"/>
        <end position="474"/>
    </location>
</feature>
<accession>A0AAU7ARV0</accession>
<dbReference type="AlphaFoldDB" id="A0AAU7ARV0"/>
<evidence type="ECO:0008006" key="4">
    <source>
        <dbReference type="Google" id="ProtNLM"/>
    </source>
</evidence>
<protein>
    <recommendedName>
        <fullName evidence="4">Secreted protein</fullName>
    </recommendedName>
</protein>
<evidence type="ECO:0000256" key="2">
    <source>
        <dbReference type="SAM" id="SignalP"/>
    </source>
</evidence>
<dbReference type="PROSITE" id="PS51318">
    <property type="entry name" value="TAT"/>
    <property type="match status" value="1"/>
</dbReference>
<feature type="signal peptide" evidence="2">
    <location>
        <begin position="1"/>
        <end position="30"/>
    </location>
</feature>
<name>A0AAU7ARV0_9ACTN</name>
<gene>
    <name evidence="3" type="ORF">DSM112329_01170</name>
</gene>
<organism evidence="3">
    <name type="scientific">Paraconexibacter sp. AEG42_29</name>
    <dbReference type="NCBI Taxonomy" id="2997339"/>
    <lineage>
        <taxon>Bacteria</taxon>
        <taxon>Bacillati</taxon>
        <taxon>Actinomycetota</taxon>
        <taxon>Thermoleophilia</taxon>
        <taxon>Solirubrobacterales</taxon>
        <taxon>Paraconexibacteraceae</taxon>
        <taxon>Paraconexibacter</taxon>
    </lineage>
</organism>
<proteinExistence type="predicted"/>
<dbReference type="EMBL" id="CP114014">
    <property type="protein sequence ID" value="XAY04337.1"/>
    <property type="molecule type" value="Genomic_DNA"/>
</dbReference>
<evidence type="ECO:0000256" key="1">
    <source>
        <dbReference type="SAM" id="MobiDB-lite"/>
    </source>
</evidence>
<evidence type="ECO:0000313" key="3">
    <source>
        <dbReference type="EMBL" id="XAY04337.1"/>
    </source>
</evidence>